<protein>
    <submittedName>
        <fullName evidence="2">Uncharacterized protein</fullName>
    </submittedName>
</protein>
<proteinExistence type="predicted"/>
<feature type="transmembrane region" description="Helical" evidence="1">
    <location>
        <begin position="42"/>
        <end position="65"/>
    </location>
</feature>
<keyword evidence="1" id="KW-0812">Transmembrane</keyword>
<sequence length="100" mass="11270">MPITDLSDRESASDRLTILAIAITVALLVWKSSVQYGWLEVTFGRCGVFFWLAALVWAISVTCVIRWQRRWWLLLTAPVVLYPVVAGVVFMAHCVQGDCL</sequence>
<keyword evidence="1" id="KW-0472">Membrane</keyword>
<gene>
    <name evidence="2" type="ORF">FHS74_003083</name>
</gene>
<keyword evidence="1" id="KW-1133">Transmembrane helix</keyword>
<reference evidence="2 3" key="1">
    <citation type="submission" date="2020-08" db="EMBL/GenBank/DDBJ databases">
        <title>Genomic Encyclopedia of Type Strains, Phase IV (KMG-IV): sequencing the most valuable type-strain genomes for metagenomic binning, comparative biology and taxonomic classification.</title>
        <authorList>
            <person name="Goeker M."/>
        </authorList>
    </citation>
    <scope>NUCLEOTIDE SEQUENCE [LARGE SCALE GENOMIC DNA]</scope>
    <source>
        <strain evidence="2 3">DSM 22198</strain>
    </source>
</reference>
<name>A0A7X0EDA0_9PROT</name>
<feature type="transmembrane region" description="Helical" evidence="1">
    <location>
        <begin position="12"/>
        <end position="30"/>
    </location>
</feature>
<feature type="transmembrane region" description="Helical" evidence="1">
    <location>
        <begin position="72"/>
        <end position="92"/>
    </location>
</feature>
<accession>A0A7X0EDA0</accession>
<dbReference type="Proteomes" id="UP000539175">
    <property type="component" value="Unassembled WGS sequence"/>
</dbReference>
<organism evidence="2 3">
    <name type="scientific">Nitrospirillum iridis</name>
    <dbReference type="NCBI Taxonomy" id="765888"/>
    <lineage>
        <taxon>Bacteria</taxon>
        <taxon>Pseudomonadati</taxon>
        <taxon>Pseudomonadota</taxon>
        <taxon>Alphaproteobacteria</taxon>
        <taxon>Rhodospirillales</taxon>
        <taxon>Azospirillaceae</taxon>
        <taxon>Nitrospirillum</taxon>
    </lineage>
</organism>
<keyword evidence="3" id="KW-1185">Reference proteome</keyword>
<evidence type="ECO:0000256" key="1">
    <source>
        <dbReference type="SAM" id="Phobius"/>
    </source>
</evidence>
<evidence type="ECO:0000313" key="2">
    <source>
        <dbReference type="EMBL" id="MBB6252523.1"/>
    </source>
</evidence>
<comment type="caution">
    <text evidence="2">The sequence shown here is derived from an EMBL/GenBank/DDBJ whole genome shotgun (WGS) entry which is preliminary data.</text>
</comment>
<dbReference type="AlphaFoldDB" id="A0A7X0EDA0"/>
<dbReference type="EMBL" id="JACIIZ010000008">
    <property type="protein sequence ID" value="MBB6252523.1"/>
    <property type="molecule type" value="Genomic_DNA"/>
</dbReference>
<evidence type="ECO:0000313" key="3">
    <source>
        <dbReference type="Proteomes" id="UP000539175"/>
    </source>
</evidence>